<proteinExistence type="predicted"/>
<name>A0AA36MAB3_CYLNA</name>
<dbReference type="EMBL" id="CATQJL010000305">
    <property type="protein sequence ID" value="CAJ0602392.1"/>
    <property type="molecule type" value="Genomic_DNA"/>
</dbReference>
<gene>
    <name evidence="1" type="ORF">CYNAS_LOCUS14375</name>
</gene>
<sequence>MHFAQQTLIFFLLASLFLWAFTFCLVTLRTVPNFGKTEKESHRQWSEFLRD</sequence>
<dbReference type="Proteomes" id="UP001176961">
    <property type="component" value="Unassembled WGS sequence"/>
</dbReference>
<evidence type="ECO:0000313" key="2">
    <source>
        <dbReference type="Proteomes" id="UP001176961"/>
    </source>
</evidence>
<organism evidence="1 2">
    <name type="scientific">Cylicocyclus nassatus</name>
    <name type="common">Nematode worm</name>
    <dbReference type="NCBI Taxonomy" id="53992"/>
    <lineage>
        <taxon>Eukaryota</taxon>
        <taxon>Metazoa</taxon>
        <taxon>Ecdysozoa</taxon>
        <taxon>Nematoda</taxon>
        <taxon>Chromadorea</taxon>
        <taxon>Rhabditida</taxon>
        <taxon>Rhabditina</taxon>
        <taxon>Rhabditomorpha</taxon>
        <taxon>Strongyloidea</taxon>
        <taxon>Strongylidae</taxon>
        <taxon>Cylicocyclus</taxon>
    </lineage>
</organism>
<comment type="caution">
    <text evidence="1">The sequence shown here is derived from an EMBL/GenBank/DDBJ whole genome shotgun (WGS) entry which is preliminary data.</text>
</comment>
<accession>A0AA36MAB3</accession>
<reference evidence="1" key="1">
    <citation type="submission" date="2023-07" db="EMBL/GenBank/DDBJ databases">
        <authorList>
            <consortium name="CYATHOMIX"/>
        </authorList>
    </citation>
    <scope>NUCLEOTIDE SEQUENCE</scope>
    <source>
        <strain evidence="1">N/A</strain>
    </source>
</reference>
<protein>
    <submittedName>
        <fullName evidence="1">Uncharacterized protein</fullName>
    </submittedName>
</protein>
<keyword evidence="2" id="KW-1185">Reference proteome</keyword>
<dbReference type="AlphaFoldDB" id="A0AA36MAB3"/>
<evidence type="ECO:0000313" key="1">
    <source>
        <dbReference type="EMBL" id="CAJ0602392.1"/>
    </source>
</evidence>